<comment type="caution">
    <text evidence="8">The sequence shown here is derived from an EMBL/GenBank/DDBJ whole genome shotgun (WGS) entry which is preliminary data.</text>
</comment>
<keyword evidence="2 7" id="KW-0378">Hydrolase</keyword>
<keyword evidence="4" id="KW-0119">Carbohydrate metabolism</keyword>
<dbReference type="Pfam" id="PF00232">
    <property type="entry name" value="Glyco_hydro_1"/>
    <property type="match status" value="1"/>
</dbReference>
<gene>
    <name evidence="8" type="ORF">MIAR_03430</name>
</gene>
<evidence type="ECO:0000256" key="4">
    <source>
        <dbReference type="ARBA" id="ARBA00023277"/>
    </source>
</evidence>
<keyword evidence="3" id="KW-0136">Cellulose degradation</keyword>
<evidence type="ECO:0000256" key="7">
    <source>
        <dbReference type="RuleBase" id="RU361175"/>
    </source>
</evidence>
<protein>
    <recommendedName>
        <fullName evidence="7">Beta-glucosidase</fullName>
        <ecNumber evidence="7">3.2.1.21</ecNumber>
    </recommendedName>
</protein>
<organism evidence="8 9">
    <name type="scientific">Microbacterium arabinogalactanolyticum</name>
    <dbReference type="NCBI Taxonomy" id="69365"/>
    <lineage>
        <taxon>Bacteria</taxon>
        <taxon>Bacillati</taxon>
        <taxon>Actinomycetota</taxon>
        <taxon>Actinomycetes</taxon>
        <taxon>Micrococcales</taxon>
        <taxon>Microbacteriaceae</taxon>
        <taxon>Microbacterium</taxon>
    </lineage>
</organism>
<evidence type="ECO:0000256" key="3">
    <source>
        <dbReference type="ARBA" id="ARBA00023001"/>
    </source>
</evidence>
<comment type="catalytic activity">
    <reaction evidence="7">
        <text>Hydrolysis of terminal, non-reducing beta-D-glucosyl residues with release of beta-D-glucose.</text>
        <dbReference type="EC" id="3.2.1.21"/>
    </reaction>
</comment>
<accession>A0ABQ5NDG5</accession>
<dbReference type="NCBIfam" id="TIGR03356">
    <property type="entry name" value="BGL"/>
    <property type="match status" value="1"/>
</dbReference>
<dbReference type="Proteomes" id="UP001165068">
    <property type="component" value="Unassembled WGS sequence"/>
</dbReference>
<comment type="similarity">
    <text evidence="1 7">Belongs to the glycosyl hydrolase 1 family.</text>
</comment>
<dbReference type="InterPro" id="IPR017853">
    <property type="entry name" value="GH"/>
</dbReference>
<dbReference type="PANTHER" id="PTHR10353">
    <property type="entry name" value="GLYCOSYL HYDROLASE"/>
    <property type="match status" value="1"/>
</dbReference>
<evidence type="ECO:0000256" key="2">
    <source>
        <dbReference type="ARBA" id="ARBA00022801"/>
    </source>
</evidence>
<dbReference type="EMBL" id="BRZC01000002">
    <property type="protein sequence ID" value="GLC83755.1"/>
    <property type="molecule type" value="Genomic_DNA"/>
</dbReference>
<evidence type="ECO:0000313" key="8">
    <source>
        <dbReference type="EMBL" id="GLC83755.1"/>
    </source>
</evidence>
<keyword evidence="5 7" id="KW-0326">Glycosidase</keyword>
<dbReference type="PANTHER" id="PTHR10353:SF36">
    <property type="entry name" value="LP05116P"/>
    <property type="match status" value="1"/>
</dbReference>
<dbReference type="SUPFAM" id="SSF51445">
    <property type="entry name" value="(Trans)glycosidases"/>
    <property type="match status" value="1"/>
</dbReference>
<dbReference type="EC" id="3.2.1.21" evidence="7"/>
<evidence type="ECO:0000313" key="9">
    <source>
        <dbReference type="Proteomes" id="UP001165068"/>
    </source>
</evidence>
<proteinExistence type="inferred from homology"/>
<dbReference type="Gene3D" id="3.20.20.80">
    <property type="entry name" value="Glycosidases"/>
    <property type="match status" value="1"/>
</dbReference>
<evidence type="ECO:0000256" key="6">
    <source>
        <dbReference type="ARBA" id="ARBA00023326"/>
    </source>
</evidence>
<sequence>MPESLSAPRIPAGLRWSTATSAFQIEGSRTADGRGRSIWDDFVDRQGAVIDGGTAEPACDSYRRTDDDIELLAGLGVDGYRFSIPWVRIQPGGSGPANSVALDHYEKLVDGLLARGVDPEPTLYHWELPSEIEAAGGWLSRDTVSRFADYAAMVADRLADRVSTWYTINEAAMTTLQGYGTGELAPAKQLLFGALPTVHHQLLAHAHAAAALRAAGATRVGITNNHTQVLPAGGSDADLAAAHAYDLVHNRVFSEPLLAGAYPDLEALGLPPMPVQDGDLELIGDSLDFYGVNFYNPTTVAAASGDSPLPFDLLPTPGVPLTGFGWPIMPEALRDFLVDLSERHPNMPPIVIGENGASFPEPGHAVRVQDDDRIAFLSAHIRAVAEAADQGVRVEEYTVWSLMDNFEWADGYTQRFGLVHVDFESGIRTPKASYDWYRDLIRDARTDAEGSAR</sequence>
<evidence type="ECO:0000256" key="1">
    <source>
        <dbReference type="ARBA" id="ARBA00010838"/>
    </source>
</evidence>
<name>A0ABQ5NDG5_9MICO</name>
<reference evidence="8" key="1">
    <citation type="submission" date="2022-08" db="EMBL/GenBank/DDBJ databases">
        <title>Draft genome sequence of Microbacterium arabinogalactanolyticum JCM 9171.</title>
        <authorList>
            <person name="Fujita K."/>
            <person name="Ishiwata A."/>
            <person name="Fushinobu S."/>
        </authorList>
    </citation>
    <scope>NUCLEOTIDE SEQUENCE</scope>
    <source>
        <strain evidence="8">JCM 9171</strain>
    </source>
</reference>
<evidence type="ECO:0000256" key="5">
    <source>
        <dbReference type="ARBA" id="ARBA00023295"/>
    </source>
</evidence>
<dbReference type="PRINTS" id="PR00131">
    <property type="entry name" value="GLHYDRLASE1"/>
</dbReference>
<dbReference type="InterPro" id="IPR017736">
    <property type="entry name" value="Glyco_hydro_1_beta-glucosidase"/>
</dbReference>
<dbReference type="RefSeq" id="WP_285630364.1">
    <property type="nucleotide sequence ID" value="NZ_BAAAUK010000001.1"/>
</dbReference>
<keyword evidence="9" id="KW-1185">Reference proteome</keyword>
<dbReference type="InterPro" id="IPR001360">
    <property type="entry name" value="Glyco_hydro_1"/>
</dbReference>
<keyword evidence="6" id="KW-0624">Polysaccharide degradation</keyword>